<dbReference type="GO" id="GO:0008360">
    <property type="term" value="P:regulation of cell shape"/>
    <property type="evidence" value="ECO:0007669"/>
    <property type="project" value="UniProtKB-KW"/>
</dbReference>
<evidence type="ECO:0000256" key="13">
    <source>
        <dbReference type="ARBA" id="ARBA00023316"/>
    </source>
</evidence>
<evidence type="ECO:0000256" key="17">
    <source>
        <dbReference type="ARBA" id="ARBA00041185"/>
    </source>
</evidence>
<reference evidence="22 23" key="1">
    <citation type="journal article" date="2015" name="Nature">
        <title>rRNA introns, odd ribosomes, and small enigmatic genomes across a large radiation of phyla.</title>
        <authorList>
            <person name="Brown C.T."/>
            <person name="Hug L.A."/>
            <person name="Thomas B.C."/>
            <person name="Sharon I."/>
            <person name="Castelle C.J."/>
            <person name="Singh A."/>
            <person name="Wilkins M.J."/>
            <person name="Williams K.H."/>
            <person name="Banfield J.F."/>
        </authorList>
    </citation>
    <scope>NUCLEOTIDE SEQUENCE [LARGE SCALE GENOMIC DNA]</scope>
</reference>
<feature type="transmembrane region" description="Helical" evidence="21">
    <location>
        <begin position="46"/>
        <end position="65"/>
    </location>
</feature>
<evidence type="ECO:0000256" key="10">
    <source>
        <dbReference type="ARBA" id="ARBA00022989"/>
    </source>
</evidence>
<evidence type="ECO:0000256" key="12">
    <source>
        <dbReference type="ARBA" id="ARBA00023306"/>
    </source>
</evidence>
<feature type="transmembrane region" description="Helical" evidence="21">
    <location>
        <begin position="341"/>
        <end position="363"/>
    </location>
</feature>
<comment type="pathway">
    <text evidence="2">Cell wall biogenesis; peptidoglycan biosynthesis.</text>
</comment>
<evidence type="ECO:0000256" key="7">
    <source>
        <dbReference type="ARBA" id="ARBA00022692"/>
    </source>
</evidence>
<keyword evidence="8" id="KW-0133">Cell shape</keyword>
<feature type="transmembrane region" description="Helical" evidence="21">
    <location>
        <begin position="12"/>
        <end position="34"/>
    </location>
</feature>
<keyword evidence="5" id="KW-0328">Glycosyltransferase</keyword>
<keyword evidence="7 21" id="KW-0812">Transmembrane</keyword>
<evidence type="ECO:0000256" key="11">
    <source>
        <dbReference type="ARBA" id="ARBA00023136"/>
    </source>
</evidence>
<comment type="catalytic activity">
    <reaction evidence="20">
        <text>[GlcNAc-(1-&gt;4)-Mur2Ac(oyl-L-Ala-gamma-D-Glu-L-Lys-D-Ala-D-Ala)](n)-di-trans,octa-cis-undecaprenyl diphosphate + beta-D-GlcNAc-(1-&gt;4)-Mur2Ac(oyl-L-Ala-gamma-D-Glu-L-Lys-D-Ala-D-Ala)-di-trans,octa-cis-undecaprenyl diphosphate = [GlcNAc-(1-&gt;4)-Mur2Ac(oyl-L-Ala-gamma-D-Glu-L-Lys-D-Ala-D-Ala)](n+1)-di-trans,octa-cis-undecaprenyl diphosphate + di-trans,octa-cis-undecaprenyl diphosphate + H(+)</text>
        <dbReference type="Rhea" id="RHEA:23708"/>
        <dbReference type="Rhea" id="RHEA-COMP:9602"/>
        <dbReference type="Rhea" id="RHEA-COMP:9603"/>
        <dbReference type="ChEBI" id="CHEBI:15378"/>
        <dbReference type="ChEBI" id="CHEBI:58405"/>
        <dbReference type="ChEBI" id="CHEBI:60033"/>
        <dbReference type="ChEBI" id="CHEBI:78435"/>
        <dbReference type="EC" id="2.4.99.28"/>
    </reaction>
</comment>
<feature type="transmembrane region" description="Helical" evidence="21">
    <location>
        <begin position="142"/>
        <end position="161"/>
    </location>
</feature>
<feature type="transmembrane region" description="Helical" evidence="21">
    <location>
        <begin position="304"/>
        <end position="329"/>
    </location>
</feature>
<keyword evidence="12" id="KW-0131">Cell cycle</keyword>
<evidence type="ECO:0000256" key="3">
    <source>
        <dbReference type="ARBA" id="ARBA00022475"/>
    </source>
</evidence>
<dbReference type="GO" id="GO:0005886">
    <property type="term" value="C:plasma membrane"/>
    <property type="evidence" value="ECO:0007669"/>
    <property type="project" value="UniProtKB-SubCell"/>
</dbReference>
<dbReference type="PATRIC" id="fig|1618677.3.peg.559"/>
<evidence type="ECO:0000256" key="21">
    <source>
        <dbReference type="SAM" id="Phobius"/>
    </source>
</evidence>
<organism evidence="22 23">
    <name type="scientific">Candidatus Kuenenbacteria bacterium GW2011_GWA2_42_15</name>
    <dbReference type="NCBI Taxonomy" id="1618677"/>
    <lineage>
        <taxon>Bacteria</taxon>
        <taxon>Candidatus Kueneniibacteriota</taxon>
    </lineage>
</organism>
<dbReference type="GO" id="GO:0008955">
    <property type="term" value="F:peptidoglycan glycosyltransferase activity"/>
    <property type="evidence" value="ECO:0007669"/>
    <property type="project" value="UniProtKB-EC"/>
</dbReference>
<dbReference type="NCBIfam" id="TIGR02614">
    <property type="entry name" value="ftsW"/>
    <property type="match status" value="1"/>
</dbReference>
<keyword evidence="4" id="KW-0132">Cell division</keyword>
<comment type="subcellular location">
    <subcellularLocation>
        <location evidence="1">Cell membrane</location>
        <topology evidence="1">Multi-pass membrane protein</topology>
    </subcellularLocation>
</comment>
<dbReference type="AlphaFoldDB" id="A0A0G1B4B7"/>
<keyword evidence="6" id="KW-0808">Transferase</keyword>
<name>A0A0G1B4B7_9BACT</name>
<dbReference type="Proteomes" id="UP000034516">
    <property type="component" value="Unassembled WGS sequence"/>
</dbReference>
<feature type="transmembrane region" description="Helical" evidence="21">
    <location>
        <begin position="167"/>
        <end position="183"/>
    </location>
</feature>
<dbReference type="PANTHER" id="PTHR30474:SF2">
    <property type="entry name" value="PEPTIDOGLYCAN GLYCOSYLTRANSFERASE FTSW-RELATED"/>
    <property type="match status" value="1"/>
</dbReference>
<protein>
    <recommendedName>
        <fullName evidence="17">Probable peptidoglycan glycosyltransferase FtsW</fullName>
        <ecNumber evidence="19">2.4.99.28</ecNumber>
    </recommendedName>
    <alternativeName>
        <fullName evidence="18">Cell division protein FtsW</fullName>
    </alternativeName>
    <alternativeName>
        <fullName evidence="15">Cell wall polymerase</fullName>
    </alternativeName>
    <alternativeName>
        <fullName evidence="14">Peptidoglycan polymerase</fullName>
    </alternativeName>
</protein>
<dbReference type="PANTHER" id="PTHR30474">
    <property type="entry name" value="CELL CYCLE PROTEIN"/>
    <property type="match status" value="1"/>
</dbReference>
<dbReference type="GO" id="GO:0071555">
    <property type="term" value="P:cell wall organization"/>
    <property type="evidence" value="ECO:0007669"/>
    <property type="project" value="UniProtKB-KW"/>
</dbReference>
<dbReference type="GO" id="GO:0009252">
    <property type="term" value="P:peptidoglycan biosynthetic process"/>
    <property type="evidence" value="ECO:0007669"/>
    <property type="project" value="UniProtKB-KW"/>
</dbReference>
<proteinExistence type="inferred from homology"/>
<comment type="similarity">
    <text evidence="16">Belongs to the SEDS family. FtsW subfamily.</text>
</comment>
<dbReference type="InterPro" id="IPR013437">
    <property type="entry name" value="FtsW"/>
</dbReference>
<keyword evidence="10 21" id="KW-1133">Transmembrane helix</keyword>
<evidence type="ECO:0000256" key="20">
    <source>
        <dbReference type="ARBA" id="ARBA00049902"/>
    </source>
</evidence>
<evidence type="ECO:0000256" key="5">
    <source>
        <dbReference type="ARBA" id="ARBA00022676"/>
    </source>
</evidence>
<evidence type="ECO:0000313" key="23">
    <source>
        <dbReference type="Proteomes" id="UP000034516"/>
    </source>
</evidence>
<feature type="transmembrane region" description="Helical" evidence="21">
    <location>
        <begin position="77"/>
        <end position="100"/>
    </location>
</feature>
<dbReference type="EMBL" id="LCCW01000031">
    <property type="protein sequence ID" value="KKS41191.1"/>
    <property type="molecule type" value="Genomic_DNA"/>
</dbReference>
<comment type="caution">
    <text evidence="22">The sequence shown here is derived from an EMBL/GenBank/DDBJ whole genome shotgun (WGS) entry which is preliminary data.</text>
</comment>
<gene>
    <name evidence="22" type="ORF">UV02_C0031G0021</name>
</gene>
<dbReference type="GO" id="GO:0051301">
    <property type="term" value="P:cell division"/>
    <property type="evidence" value="ECO:0007669"/>
    <property type="project" value="UniProtKB-KW"/>
</dbReference>
<dbReference type="PROSITE" id="PS00428">
    <property type="entry name" value="FTSW_RODA_SPOVE"/>
    <property type="match status" value="1"/>
</dbReference>
<evidence type="ECO:0000256" key="18">
    <source>
        <dbReference type="ARBA" id="ARBA00041418"/>
    </source>
</evidence>
<dbReference type="InterPro" id="IPR018365">
    <property type="entry name" value="Cell_cycle_FtsW-rel_CS"/>
</dbReference>
<evidence type="ECO:0000256" key="1">
    <source>
        <dbReference type="ARBA" id="ARBA00004651"/>
    </source>
</evidence>
<accession>A0A0G1B4B7</accession>
<evidence type="ECO:0000256" key="19">
    <source>
        <dbReference type="ARBA" id="ARBA00044770"/>
    </source>
</evidence>
<evidence type="ECO:0000256" key="16">
    <source>
        <dbReference type="ARBA" id="ARBA00038053"/>
    </source>
</evidence>
<feature type="transmembrane region" description="Helical" evidence="21">
    <location>
        <begin position="190"/>
        <end position="210"/>
    </location>
</feature>
<evidence type="ECO:0000256" key="9">
    <source>
        <dbReference type="ARBA" id="ARBA00022984"/>
    </source>
</evidence>
<keyword evidence="13" id="KW-0961">Cell wall biogenesis/degradation</keyword>
<dbReference type="InterPro" id="IPR001182">
    <property type="entry name" value="FtsW/RodA"/>
</dbReference>
<evidence type="ECO:0000256" key="6">
    <source>
        <dbReference type="ARBA" id="ARBA00022679"/>
    </source>
</evidence>
<sequence length="376" mass="41616">MQKSGHKPDYVLIILFWLVIVFGLVMLSSASSVLGYNTKSGDSYWFVKHQILLGFLPGLFLFFIFSKINYQTWRKFAPLLLLFSIGLLVLVFIPGLGATYGKAKSWINIFGFSLQPSEIVKLTFLLYLTAWLAKRKEQLRDFAYGFLPFLVYLGLVAGLIIMQPDVGTVFIIILMSIVVYYAAGAKFSHILIMFGGAVVGLVALIKVASYRLDRFLIFLNPDLDPQGIGYHIKQALLAVGSGGWFGLGLGHSKQKFQYLPEVAGDSIFAIIAEELGFVFVVIFIISFILLFYRMMKTADRTADTFGHLVAIGVGVWLLGQFFVNVGAMLGLLPLTGLPLPLVSYGGTAMMTAMAAVGIVVNISKFTKERLHKKGFR</sequence>
<evidence type="ECO:0000256" key="2">
    <source>
        <dbReference type="ARBA" id="ARBA00004752"/>
    </source>
</evidence>
<dbReference type="GO" id="GO:0032153">
    <property type="term" value="C:cell division site"/>
    <property type="evidence" value="ECO:0007669"/>
    <property type="project" value="TreeGrafter"/>
</dbReference>
<keyword evidence="11 21" id="KW-0472">Membrane</keyword>
<keyword evidence="3" id="KW-1003">Cell membrane</keyword>
<dbReference type="EC" id="2.4.99.28" evidence="19"/>
<dbReference type="Pfam" id="PF01098">
    <property type="entry name" value="FTSW_RODA_SPOVE"/>
    <property type="match status" value="1"/>
</dbReference>
<dbReference type="GO" id="GO:0015648">
    <property type="term" value="F:lipid-linked peptidoglycan transporter activity"/>
    <property type="evidence" value="ECO:0007669"/>
    <property type="project" value="TreeGrafter"/>
</dbReference>
<evidence type="ECO:0000313" key="22">
    <source>
        <dbReference type="EMBL" id="KKS41191.1"/>
    </source>
</evidence>
<evidence type="ECO:0000256" key="15">
    <source>
        <dbReference type="ARBA" id="ARBA00033270"/>
    </source>
</evidence>
<feature type="transmembrane region" description="Helical" evidence="21">
    <location>
        <begin position="106"/>
        <end position="130"/>
    </location>
</feature>
<keyword evidence="9" id="KW-0573">Peptidoglycan synthesis</keyword>
<evidence type="ECO:0000256" key="4">
    <source>
        <dbReference type="ARBA" id="ARBA00022618"/>
    </source>
</evidence>
<evidence type="ECO:0000256" key="14">
    <source>
        <dbReference type="ARBA" id="ARBA00032370"/>
    </source>
</evidence>
<feature type="transmembrane region" description="Helical" evidence="21">
    <location>
        <begin position="267"/>
        <end position="292"/>
    </location>
</feature>
<evidence type="ECO:0000256" key="8">
    <source>
        <dbReference type="ARBA" id="ARBA00022960"/>
    </source>
</evidence>